<evidence type="ECO:0000313" key="3">
    <source>
        <dbReference type="Proteomes" id="UP001176941"/>
    </source>
</evidence>
<dbReference type="Proteomes" id="UP001176941">
    <property type="component" value="Chromosome 4"/>
</dbReference>
<accession>A0ABN8ZJS8</accession>
<dbReference type="EMBL" id="OX459940">
    <property type="protein sequence ID" value="CAI9174019.1"/>
    <property type="molecule type" value="Genomic_DNA"/>
</dbReference>
<keyword evidence="1" id="KW-0812">Transmembrane</keyword>
<keyword evidence="1" id="KW-0472">Membrane</keyword>
<evidence type="ECO:0000256" key="1">
    <source>
        <dbReference type="SAM" id="Phobius"/>
    </source>
</evidence>
<proteinExistence type="predicted"/>
<sequence length="115" mass="13113">MNSIKVDCKDLVRKKICILIVVQSFSCVQLCVTLWTVAYQTPLSMAFSRQEYWSGLSFPPPGDLPNPRIEPRSPVSHAFSGRFFTTEIPGKPIYPYLFLDVQRLELTLPVMATKF</sequence>
<organism evidence="2 3">
    <name type="scientific">Rangifer tarandus platyrhynchus</name>
    <name type="common">Svalbard reindeer</name>
    <dbReference type="NCBI Taxonomy" id="3082113"/>
    <lineage>
        <taxon>Eukaryota</taxon>
        <taxon>Metazoa</taxon>
        <taxon>Chordata</taxon>
        <taxon>Craniata</taxon>
        <taxon>Vertebrata</taxon>
        <taxon>Euteleostomi</taxon>
        <taxon>Mammalia</taxon>
        <taxon>Eutheria</taxon>
        <taxon>Laurasiatheria</taxon>
        <taxon>Artiodactyla</taxon>
        <taxon>Ruminantia</taxon>
        <taxon>Pecora</taxon>
        <taxon>Cervidae</taxon>
        <taxon>Odocoileinae</taxon>
        <taxon>Rangifer</taxon>
    </lineage>
</organism>
<evidence type="ECO:0000313" key="2">
    <source>
        <dbReference type="EMBL" id="CAI9174019.1"/>
    </source>
</evidence>
<reference evidence="2" key="1">
    <citation type="submission" date="2023-04" db="EMBL/GenBank/DDBJ databases">
        <authorList>
            <consortium name="ELIXIR-Norway"/>
        </authorList>
    </citation>
    <scope>NUCLEOTIDE SEQUENCE [LARGE SCALE GENOMIC DNA]</scope>
</reference>
<gene>
    <name evidence="2" type="ORF">MRATA1EN1_LOCUS22981</name>
</gene>
<keyword evidence="3" id="KW-1185">Reference proteome</keyword>
<keyword evidence="1" id="KW-1133">Transmembrane helix</keyword>
<name>A0ABN8ZJS8_RANTA</name>
<protein>
    <submittedName>
        <fullName evidence="2">Uncharacterized protein</fullName>
    </submittedName>
</protein>
<feature type="transmembrane region" description="Helical" evidence="1">
    <location>
        <begin position="16"/>
        <end position="38"/>
    </location>
</feature>